<keyword evidence="3" id="KW-1185">Reference proteome</keyword>
<keyword evidence="1" id="KW-1133">Transmembrane helix</keyword>
<sequence length="49" mass="5963">MLYFAGWLGVISSCFYVFSFIKLFNLYRYHLDDEQQKKVSDWLFNDKEG</sequence>
<dbReference type="KEGG" id="aac:Aaci_0554"/>
<organism evidence="2 3">
    <name type="scientific">Alicyclobacillus acidocaldarius subsp. acidocaldarius (strain ATCC 27009 / DSM 446 / BCRC 14685 / JCM 5260 / KCTC 1825 / NBRC 15652 / NCIMB 11725 / NRRL B-14509 / 104-IA)</name>
    <name type="common">Bacillus acidocaldarius</name>
    <dbReference type="NCBI Taxonomy" id="521098"/>
    <lineage>
        <taxon>Bacteria</taxon>
        <taxon>Bacillati</taxon>
        <taxon>Bacillota</taxon>
        <taxon>Bacilli</taxon>
        <taxon>Bacillales</taxon>
        <taxon>Alicyclobacillaceae</taxon>
        <taxon>Alicyclobacillus</taxon>
    </lineage>
</organism>
<keyword evidence="1" id="KW-0812">Transmembrane</keyword>
<keyword evidence="1" id="KW-0472">Membrane</keyword>
<dbReference type="EMBL" id="CP001727">
    <property type="protein sequence ID" value="ACV57603.1"/>
    <property type="molecule type" value="Genomic_DNA"/>
</dbReference>
<protein>
    <submittedName>
        <fullName evidence="2">Uncharacterized protein</fullName>
    </submittedName>
</protein>
<dbReference type="STRING" id="521098.Aaci_0554"/>
<evidence type="ECO:0000313" key="3">
    <source>
        <dbReference type="Proteomes" id="UP000001917"/>
    </source>
</evidence>
<name>C8WSU7_ALIAD</name>
<reference evidence="3" key="1">
    <citation type="submission" date="2009-09" db="EMBL/GenBank/DDBJ databases">
        <title>The complete chromosome of Alicyclobacillus acidocaldarius subsp. acidocaldarius DSM 446.</title>
        <authorList>
            <consortium name="US DOE Joint Genome Institute (JGI-PGF)"/>
            <person name="Lucas S."/>
            <person name="Copeland A."/>
            <person name="Lapidus A."/>
            <person name="Glavina del Rio T."/>
            <person name="Dalin E."/>
            <person name="Tice H."/>
            <person name="Bruce D."/>
            <person name="Goodwin L."/>
            <person name="Pitluck S."/>
            <person name="Kyrpides N."/>
            <person name="Mavromatis K."/>
            <person name="Ivanova N."/>
            <person name="Ovchinnikova G."/>
            <person name="Chertkov O."/>
            <person name="Sims D."/>
            <person name="Brettin T."/>
            <person name="Detter J.C."/>
            <person name="Han C."/>
            <person name="Larimer F."/>
            <person name="Land M."/>
            <person name="Hauser L."/>
            <person name="Markowitz V."/>
            <person name="Cheng J.-F."/>
            <person name="Hugenholtz P."/>
            <person name="Woyke T."/>
            <person name="Wu D."/>
            <person name="Pukall R."/>
            <person name="Klenk H.-P."/>
            <person name="Eisen J.A."/>
        </authorList>
    </citation>
    <scope>NUCLEOTIDE SEQUENCE [LARGE SCALE GENOMIC DNA]</scope>
    <source>
        <strain evidence="3">ATCC 27009 / DSM 446 / BCRC 14685 / JCM 5260 / KCTC 1825 / NBRC 15652 / NCIMB 11725 / NRRL B-14509 / 104-IA</strain>
    </source>
</reference>
<accession>C8WSU7</accession>
<dbReference type="HOGENOM" id="CLU_3131524_0_0_9"/>
<dbReference type="AlphaFoldDB" id="C8WSU7"/>
<dbReference type="Proteomes" id="UP000001917">
    <property type="component" value="Chromosome"/>
</dbReference>
<evidence type="ECO:0000256" key="1">
    <source>
        <dbReference type="SAM" id="Phobius"/>
    </source>
</evidence>
<gene>
    <name evidence="2" type="ordered locus">Aaci_0554</name>
</gene>
<feature type="transmembrane region" description="Helical" evidence="1">
    <location>
        <begin position="6"/>
        <end position="27"/>
    </location>
</feature>
<reference evidence="2 3" key="2">
    <citation type="journal article" date="2010" name="Stand. Genomic Sci.">
        <title>Complete genome sequence of Alicyclobacillus acidocaldarius type strain (104-IA).</title>
        <authorList>
            <person name="Mavromatis K."/>
            <person name="Sikorski J."/>
            <person name="Lapidus A."/>
            <person name="Glavina Del Rio T."/>
            <person name="Copeland A."/>
            <person name="Tice H."/>
            <person name="Cheng J.F."/>
            <person name="Lucas S."/>
            <person name="Chen F."/>
            <person name="Nolan M."/>
            <person name="Bruce D."/>
            <person name="Goodwin L."/>
            <person name="Pitluck S."/>
            <person name="Ivanova N."/>
            <person name="Ovchinnikova G."/>
            <person name="Pati A."/>
            <person name="Chen A."/>
            <person name="Palaniappan K."/>
            <person name="Land M."/>
            <person name="Hauser L."/>
            <person name="Chang Y.J."/>
            <person name="Jeffries C.D."/>
            <person name="Chain P."/>
            <person name="Meincke L."/>
            <person name="Sims D."/>
            <person name="Chertkov O."/>
            <person name="Han C."/>
            <person name="Brettin T."/>
            <person name="Detter J.C."/>
            <person name="Wahrenburg C."/>
            <person name="Rohde M."/>
            <person name="Pukall R."/>
            <person name="Goker M."/>
            <person name="Bristow J."/>
            <person name="Eisen J.A."/>
            <person name="Markowitz V."/>
            <person name="Hugenholtz P."/>
            <person name="Klenk H.P."/>
            <person name="Kyrpides N.C."/>
        </authorList>
    </citation>
    <scope>NUCLEOTIDE SEQUENCE [LARGE SCALE GENOMIC DNA]</scope>
    <source>
        <strain evidence="3">ATCC 27009 / DSM 446 / BCRC 14685 / JCM 5260 / KCTC 1825 / NBRC 15652 / NCIMB 11725 / NRRL B-14509 / 104-IA</strain>
    </source>
</reference>
<evidence type="ECO:0000313" key="2">
    <source>
        <dbReference type="EMBL" id="ACV57603.1"/>
    </source>
</evidence>
<proteinExistence type="predicted"/>